<organism evidence="2 3">
    <name type="scientific">Apophysomyces ossiformis</name>
    <dbReference type="NCBI Taxonomy" id="679940"/>
    <lineage>
        <taxon>Eukaryota</taxon>
        <taxon>Fungi</taxon>
        <taxon>Fungi incertae sedis</taxon>
        <taxon>Mucoromycota</taxon>
        <taxon>Mucoromycotina</taxon>
        <taxon>Mucoromycetes</taxon>
        <taxon>Mucorales</taxon>
        <taxon>Mucorineae</taxon>
        <taxon>Mucoraceae</taxon>
        <taxon>Apophysomyces</taxon>
    </lineage>
</organism>
<protein>
    <recommendedName>
        <fullName evidence="1">Protein kinase domain-containing protein</fullName>
    </recommendedName>
</protein>
<dbReference type="Gene3D" id="1.10.510.10">
    <property type="entry name" value="Transferase(Phosphotransferase) domain 1"/>
    <property type="match status" value="1"/>
</dbReference>
<feature type="domain" description="Protein kinase" evidence="1">
    <location>
        <begin position="1"/>
        <end position="205"/>
    </location>
</feature>
<reference evidence="2" key="1">
    <citation type="submission" date="2020-01" db="EMBL/GenBank/DDBJ databases">
        <title>Genome Sequencing of Three Apophysomyces-Like Fungal Strains Confirms a Novel Fungal Genus in the Mucoromycota with divergent Burkholderia-like Endosymbiotic Bacteria.</title>
        <authorList>
            <person name="Stajich J.E."/>
            <person name="Macias A.M."/>
            <person name="Carter-House D."/>
            <person name="Lovett B."/>
            <person name="Kasson L.R."/>
            <person name="Berry K."/>
            <person name="Grigoriev I."/>
            <person name="Chang Y."/>
            <person name="Spatafora J."/>
            <person name="Kasson M.T."/>
        </authorList>
    </citation>
    <scope>NUCLEOTIDE SEQUENCE</scope>
    <source>
        <strain evidence="2">NRRL A-21654</strain>
    </source>
</reference>
<dbReference type="PANTHER" id="PTHR12984:SF3">
    <property type="entry name" value="N-TERMINAL KINASE-LIKE PROTEIN"/>
    <property type="match status" value="1"/>
</dbReference>
<accession>A0A8H7BWU9</accession>
<gene>
    <name evidence="2" type="ORF">EC973_005453</name>
</gene>
<sequence length="333" mass="37297">MVPKRLRTIRHPDLLRYVDGVESDQAIMFVTDPVEPLSNQLSQDPDSNLILWGLYKIANAIKFINNDCNMVHGNVRISSIFTNKAGEWKLGGFELLSSMKEESPIILTFGGLIPDAQKYATPEVKKSGWTGIKDLPTTAVDSFHLGCVIYEAYNRRFDTIDQLSQKKDIPSAMARAYDSLLRSSPTSRADAEAFLDAGLSSKGFFNVDFVQVNLFLENISIKDQNEKEGFFRQLDSSVETFPSEFAKHKILPELVNAFEFGSGGAKALNAILKIGQHLPEDEYESVLIGPIVRMFASPDRAIRISLLENMSKFVDHIPNKVVSNQIFPHMVSY</sequence>
<proteinExistence type="predicted"/>
<name>A0A8H7BWU9_9FUNG</name>
<dbReference type="InterPro" id="IPR051177">
    <property type="entry name" value="CIK-Related_Protein"/>
</dbReference>
<evidence type="ECO:0000313" key="3">
    <source>
        <dbReference type="Proteomes" id="UP000605846"/>
    </source>
</evidence>
<dbReference type="OrthoDB" id="447103at2759"/>
<dbReference type="GO" id="GO:0004672">
    <property type="term" value="F:protein kinase activity"/>
    <property type="evidence" value="ECO:0007669"/>
    <property type="project" value="InterPro"/>
</dbReference>
<dbReference type="Proteomes" id="UP000605846">
    <property type="component" value="Unassembled WGS sequence"/>
</dbReference>
<dbReference type="SUPFAM" id="SSF56112">
    <property type="entry name" value="Protein kinase-like (PK-like)"/>
    <property type="match status" value="1"/>
</dbReference>
<dbReference type="Gene3D" id="3.30.200.20">
    <property type="entry name" value="Phosphorylase Kinase, domain 1"/>
    <property type="match status" value="1"/>
</dbReference>
<evidence type="ECO:0000313" key="2">
    <source>
        <dbReference type="EMBL" id="KAF7728827.1"/>
    </source>
</evidence>
<dbReference type="GO" id="GO:0005524">
    <property type="term" value="F:ATP binding"/>
    <property type="evidence" value="ECO:0007669"/>
    <property type="project" value="InterPro"/>
</dbReference>
<dbReference type="EMBL" id="JABAYA010000031">
    <property type="protein sequence ID" value="KAF7728827.1"/>
    <property type="molecule type" value="Genomic_DNA"/>
</dbReference>
<dbReference type="PANTHER" id="PTHR12984">
    <property type="entry name" value="SCY1-RELATED S/T PROTEIN KINASE-LIKE"/>
    <property type="match status" value="1"/>
</dbReference>
<evidence type="ECO:0000259" key="1">
    <source>
        <dbReference type="PROSITE" id="PS50011"/>
    </source>
</evidence>
<dbReference type="InterPro" id="IPR011009">
    <property type="entry name" value="Kinase-like_dom_sf"/>
</dbReference>
<dbReference type="InterPro" id="IPR016024">
    <property type="entry name" value="ARM-type_fold"/>
</dbReference>
<dbReference type="Gene3D" id="1.25.10.10">
    <property type="entry name" value="Leucine-rich Repeat Variant"/>
    <property type="match status" value="1"/>
</dbReference>
<dbReference type="AlphaFoldDB" id="A0A8H7BWU9"/>
<dbReference type="GO" id="GO:0005737">
    <property type="term" value="C:cytoplasm"/>
    <property type="evidence" value="ECO:0007669"/>
    <property type="project" value="TreeGrafter"/>
</dbReference>
<dbReference type="GO" id="GO:0006409">
    <property type="term" value="P:tRNA export from nucleus"/>
    <property type="evidence" value="ECO:0007669"/>
    <property type="project" value="TreeGrafter"/>
</dbReference>
<dbReference type="InterPro" id="IPR000719">
    <property type="entry name" value="Prot_kinase_dom"/>
</dbReference>
<dbReference type="PROSITE" id="PS50011">
    <property type="entry name" value="PROTEIN_KINASE_DOM"/>
    <property type="match status" value="1"/>
</dbReference>
<comment type="caution">
    <text evidence="2">The sequence shown here is derived from an EMBL/GenBank/DDBJ whole genome shotgun (WGS) entry which is preliminary data.</text>
</comment>
<dbReference type="SUPFAM" id="SSF48371">
    <property type="entry name" value="ARM repeat"/>
    <property type="match status" value="1"/>
</dbReference>
<dbReference type="InterPro" id="IPR011989">
    <property type="entry name" value="ARM-like"/>
</dbReference>
<keyword evidence="3" id="KW-1185">Reference proteome</keyword>